<accession>A0A6L2K1P2</accession>
<dbReference type="AlphaFoldDB" id="A0A6L2K1P2"/>
<dbReference type="InterPro" id="IPR022812">
    <property type="entry name" value="Dynamin"/>
</dbReference>
<evidence type="ECO:0000259" key="1">
    <source>
        <dbReference type="Pfam" id="PF00350"/>
    </source>
</evidence>
<dbReference type="Pfam" id="PF00350">
    <property type="entry name" value="Dynamin_N"/>
    <property type="match status" value="1"/>
</dbReference>
<dbReference type="PRINTS" id="PR00195">
    <property type="entry name" value="DYNAMIN"/>
</dbReference>
<dbReference type="PANTHER" id="PTHR11566">
    <property type="entry name" value="DYNAMIN"/>
    <property type="match status" value="1"/>
</dbReference>
<reference evidence="2" key="1">
    <citation type="journal article" date="2019" name="Sci. Rep.">
        <title>Draft genome of Tanacetum cinerariifolium, the natural source of mosquito coil.</title>
        <authorList>
            <person name="Yamashiro T."/>
            <person name="Shiraishi A."/>
            <person name="Satake H."/>
            <person name="Nakayama K."/>
        </authorList>
    </citation>
    <scope>NUCLEOTIDE SEQUENCE</scope>
</reference>
<dbReference type="InterPro" id="IPR027417">
    <property type="entry name" value="P-loop_NTPase"/>
</dbReference>
<dbReference type="SUPFAM" id="SSF52540">
    <property type="entry name" value="P-loop containing nucleoside triphosphate hydrolases"/>
    <property type="match status" value="1"/>
</dbReference>
<proteinExistence type="predicted"/>
<dbReference type="GO" id="GO:0016020">
    <property type="term" value="C:membrane"/>
    <property type="evidence" value="ECO:0007669"/>
    <property type="project" value="TreeGrafter"/>
</dbReference>
<comment type="caution">
    <text evidence="2">The sequence shown here is derived from an EMBL/GenBank/DDBJ whole genome shotgun (WGS) entry which is preliminary data.</text>
</comment>
<sequence>MWVCCKFGIVDAFSTDDLLPCNGNVNIPSLSSLNVSSIVAWRLANLLGHVVPFYHTGCLELLFSSATVLIWGASALLVKDYVIECIGSEIKKRPKNEEKNVKEPKGRPAREWWKEEYCDKLPNCIILVVSPTNQDLATSDAIKIAREVDPQGERTFGVLTKIDLMDKGY</sequence>
<dbReference type="InterPro" id="IPR045063">
    <property type="entry name" value="Dynamin_N"/>
</dbReference>
<dbReference type="GO" id="GO:0003924">
    <property type="term" value="F:GTPase activity"/>
    <property type="evidence" value="ECO:0007669"/>
    <property type="project" value="TreeGrafter"/>
</dbReference>
<gene>
    <name evidence="2" type="ORF">Tci_013953</name>
</gene>
<dbReference type="GO" id="GO:0008017">
    <property type="term" value="F:microtubule binding"/>
    <property type="evidence" value="ECO:0007669"/>
    <property type="project" value="TreeGrafter"/>
</dbReference>
<dbReference type="EMBL" id="BKCJ010001508">
    <property type="protein sequence ID" value="GEU41975.1"/>
    <property type="molecule type" value="Genomic_DNA"/>
</dbReference>
<organism evidence="2">
    <name type="scientific">Tanacetum cinerariifolium</name>
    <name type="common">Dalmatian daisy</name>
    <name type="synonym">Chrysanthemum cinerariifolium</name>
    <dbReference type="NCBI Taxonomy" id="118510"/>
    <lineage>
        <taxon>Eukaryota</taxon>
        <taxon>Viridiplantae</taxon>
        <taxon>Streptophyta</taxon>
        <taxon>Embryophyta</taxon>
        <taxon>Tracheophyta</taxon>
        <taxon>Spermatophyta</taxon>
        <taxon>Magnoliopsida</taxon>
        <taxon>eudicotyledons</taxon>
        <taxon>Gunneridae</taxon>
        <taxon>Pentapetalae</taxon>
        <taxon>asterids</taxon>
        <taxon>campanulids</taxon>
        <taxon>Asterales</taxon>
        <taxon>Asteraceae</taxon>
        <taxon>Asteroideae</taxon>
        <taxon>Anthemideae</taxon>
        <taxon>Anthemidinae</taxon>
        <taxon>Tanacetum</taxon>
    </lineage>
</organism>
<dbReference type="Gene3D" id="3.40.50.300">
    <property type="entry name" value="P-loop containing nucleotide triphosphate hydrolases"/>
    <property type="match status" value="1"/>
</dbReference>
<name>A0A6L2K1P2_TANCI</name>
<evidence type="ECO:0000313" key="2">
    <source>
        <dbReference type="EMBL" id="GEU41975.1"/>
    </source>
</evidence>
<protein>
    <submittedName>
        <fullName evidence="2">Dynamin-related protein 5A</fullName>
    </submittedName>
</protein>
<feature type="domain" description="Dynamin N-terminal" evidence="1">
    <location>
        <begin position="115"/>
        <end position="162"/>
    </location>
</feature>
<dbReference type="GO" id="GO:0005874">
    <property type="term" value="C:microtubule"/>
    <property type="evidence" value="ECO:0007669"/>
    <property type="project" value="TreeGrafter"/>
</dbReference>
<dbReference type="PANTHER" id="PTHR11566:SF159">
    <property type="entry name" value="PHRAGMOPLASTIN DRP1A"/>
    <property type="match status" value="1"/>
</dbReference>
<dbReference type="GO" id="GO:0005737">
    <property type="term" value="C:cytoplasm"/>
    <property type="evidence" value="ECO:0007669"/>
    <property type="project" value="TreeGrafter"/>
</dbReference>